<evidence type="ECO:0000256" key="1">
    <source>
        <dbReference type="SAM" id="MobiDB-lite"/>
    </source>
</evidence>
<dbReference type="Proteomes" id="UP001499930">
    <property type="component" value="Unassembled WGS sequence"/>
</dbReference>
<gene>
    <name evidence="2" type="ORF">GCM10017559_80830</name>
</gene>
<reference evidence="3" key="1">
    <citation type="journal article" date="2019" name="Int. J. Syst. Evol. Microbiol.">
        <title>The Global Catalogue of Microorganisms (GCM) 10K type strain sequencing project: providing services to taxonomists for standard genome sequencing and annotation.</title>
        <authorList>
            <consortium name="The Broad Institute Genomics Platform"/>
            <consortium name="The Broad Institute Genome Sequencing Center for Infectious Disease"/>
            <person name="Wu L."/>
            <person name="Ma J."/>
        </authorList>
    </citation>
    <scope>NUCLEOTIDE SEQUENCE [LARGE SCALE GENOMIC DNA]</scope>
    <source>
        <strain evidence="3">JCM 3106</strain>
    </source>
</reference>
<comment type="caution">
    <text evidence="2">The sequence shown here is derived from an EMBL/GenBank/DDBJ whole genome shotgun (WGS) entry which is preliminary data.</text>
</comment>
<evidence type="ECO:0000313" key="2">
    <source>
        <dbReference type="EMBL" id="GAA3040284.1"/>
    </source>
</evidence>
<dbReference type="EMBL" id="BAAAWD010000031">
    <property type="protein sequence ID" value="GAA3040284.1"/>
    <property type="molecule type" value="Genomic_DNA"/>
</dbReference>
<protein>
    <submittedName>
        <fullName evidence="2">Uncharacterized protein</fullName>
    </submittedName>
</protein>
<name>A0ABP6LDI2_9ACTN</name>
<sequence length="203" mass="21377">MCDALGVVVMRNAAAAELAPQIVPGRVPASGPAAALLDGQGAEGESREHEHGGRRLLVRRESFGVAHRAWYLRDVSAESARTDALLAERGRTAFLLEAGHRLSASLNLRRCARTAVELAVPFLADTAMVVLPPAGRRQADWLAPERRRPAPAGGRHRPERRRAGAGADRGAGRVPAGAQPLAGPRSGAPGWVLPQGFGPRPGI</sequence>
<keyword evidence="3" id="KW-1185">Reference proteome</keyword>
<proteinExistence type="predicted"/>
<dbReference type="RefSeq" id="WP_344907338.1">
    <property type="nucleotide sequence ID" value="NZ_BAAAWD010000031.1"/>
</dbReference>
<feature type="region of interest" description="Disordered" evidence="1">
    <location>
        <begin position="140"/>
        <end position="203"/>
    </location>
</feature>
<accession>A0ABP6LDI2</accession>
<feature type="compositionally biased region" description="Low complexity" evidence="1">
    <location>
        <begin position="164"/>
        <end position="178"/>
    </location>
</feature>
<organism evidence="2 3">
    <name type="scientific">Streptosporangium longisporum</name>
    <dbReference type="NCBI Taxonomy" id="46187"/>
    <lineage>
        <taxon>Bacteria</taxon>
        <taxon>Bacillati</taxon>
        <taxon>Actinomycetota</taxon>
        <taxon>Actinomycetes</taxon>
        <taxon>Streptosporangiales</taxon>
        <taxon>Streptosporangiaceae</taxon>
        <taxon>Streptosporangium</taxon>
    </lineage>
</organism>
<evidence type="ECO:0000313" key="3">
    <source>
        <dbReference type="Proteomes" id="UP001499930"/>
    </source>
</evidence>